<dbReference type="EMBL" id="CP003630">
    <property type="protein sequence ID" value="AFZ21362.1"/>
    <property type="molecule type" value="Genomic_DNA"/>
</dbReference>
<dbReference type="RefSeq" id="WP_015185491.1">
    <property type="nucleotide sequence ID" value="NC_019738.1"/>
</dbReference>
<protein>
    <submittedName>
        <fullName evidence="1">Glycosyl transferase family 11</fullName>
    </submittedName>
</protein>
<name>K9WP82_9CYAN</name>
<reference evidence="1 2" key="1">
    <citation type="submission" date="2012-06" db="EMBL/GenBank/DDBJ databases">
        <title>Finished chromosome of genome of Microcoleus sp. PCC 7113.</title>
        <authorList>
            <consortium name="US DOE Joint Genome Institute"/>
            <person name="Gugger M."/>
            <person name="Coursin T."/>
            <person name="Rippka R."/>
            <person name="Tandeau De Marsac N."/>
            <person name="Huntemann M."/>
            <person name="Wei C.-L."/>
            <person name="Han J."/>
            <person name="Detter J.C."/>
            <person name="Han C."/>
            <person name="Tapia R."/>
            <person name="Chen A."/>
            <person name="Kyrpides N."/>
            <person name="Mavromatis K."/>
            <person name="Markowitz V."/>
            <person name="Szeto E."/>
            <person name="Ivanova N."/>
            <person name="Pagani I."/>
            <person name="Pati A."/>
            <person name="Goodwin L."/>
            <person name="Nordberg H.P."/>
            <person name="Cantor M.N."/>
            <person name="Hua S.X."/>
            <person name="Woyke T."/>
            <person name="Kerfeld C.A."/>
        </authorList>
    </citation>
    <scope>NUCLEOTIDE SEQUENCE [LARGE SCALE GENOMIC DNA]</scope>
    <source>
        <strain evidence="1 2">PCC 7113</strain>
    </source>
</reference>
<keyword evidence="1" id="KW-0808">Transferase</keyword>
<gene>
    <name evidence="1" type="ORF">Mic7113_5737</name>
</gene>
<dbReference type="KEGG" id="mic:Mic7113_5737"/>
<organism evidence="1 2">
    <name type="scientific">Allocoleopsis franciscana PCC 7113</name>
    <dbReference type="NCBI Taxonomy" id="1173027"/>
    <lineage>
        <taxon>Bacteria</taxon>
        <taxon>Bacillati</taxon>
        <taxon>Cyanobacteriota</taxon>
        <taxon>Cyanophyceae</taxon>
        <taxon>Coleofasciculales</taxon>
        <taxon>Coleofasciculaceae</taxon>
        <taxon>Allocoleopsis</taxon>
        <taxon>Allocoleopsis franciscana</taxon>
    </lineage>
</organism>
<keyword evidence="2" id="KW-1185">Reference proteome</keyword>
<dbReference type="STRING" id="1173027.Mic7113_5737"/>
<dbReference type="Proteomes" id="UP000010471">
    <property type="component" value="Chromosome"/>
</dbReference>
<dbReference type="GO" id="GO:0016740">
    <property type="term" value="F:transferase activity"/>
    <property type="evidence" value="ECO:0007669"/>
    <property type="project" value="UniProtKB-KW"/>
</dbReference>
<dbReference type="AlphaFoldDB" id="K9WP82"/>
<accession>K9WP82</accession>
<evidence type="ECO:0000313" key="2">
    <source>
        <dbReference type="Proteomes" id="UP000010471"/>
    </source>
</evidence>
<dbReference type="eggNOG" id="ENOG5033038">
    <property type="taxonomic scope" value="Bacteria"/>
</dbReference>
<proteinExistence type="predicted"/>
<dbReference type="OrthoDB" id="581420at2"/>
<dbReference type="HOGENOM" id="CLU_085970_0_0_3"/>
<evidence type="ECO:0000313" key="1">
    <source>
        <dbReference type="EMBL" id="AFZ21362.1"/>
    </source>
</evidence>
<sequence length="305" mass="34471">MFLVYPQLPRAGLGNMLLVWARAVLFADINSIPVVAPSWGQIRIGTYLRGERDKRYYGNLFCNKTYLSKINYLFDIATKKNVSHNPAISKLDLSNLELKEIGTHLFIFDSVPHWSDYFIDLKEYQPFIKQKLLSSIRNSVLKTIDNRPAPQIGIHIRMGDFKVLKPGDDFTKLGNVRTPMTWYVRVIDAIREIAGYEVPVTLFSDGQDRELCELLNLPQVSRSPSDSALADMLTLSKSKLLITSSGSTFSGWASYLGQCPTIWHPAHFHAGVFSHNISRTVFEGGFDPELMTVPDLLIDNIRAAF</sequence>